<dbReference type="Gramene" id="Pp3c15_20900V3.1">
    <property type="protein sequence ID" value="Pp3c15_20900V3.1"/>
    <property type="gene ID" value="Pp3c15_20900"/>
</dbReference>
<dbReference type="OrthoDB" id="10471025at2759"/>
<dbReference type="Gramene" id="Pp3c15_20900V3.2">
    <property type="protein sequence ID" value="Pp3c15_20900V3.2"/>
    <property type="gene ID" value="Pp3c15_20900"/>
</dbReference>
<protein>
    <submittedName>
        <fullName evidence="3 4">Uncharacterized protein</fullName>
    </submittedName>
</protein>
<dbReference type="PaxDb" id="3218-PP1S224_19V6.1"/>
<evidence type="ECO:0000313" key="3">
    <source>
        <dbReference type="EMBL" id="PNR39730.1"/>
    </source>
</evidence>
<proteinExistence type="predicted"/>
<keyword evidence="2" id="KW-0812">Transmembrane</keyword>
<keyword evidence="2" id="KW-0472">Membrane</keyword>
<reference evidence="3 5" key="1">
    <citation type="journal article" date="2008" name="Science">
        <title>The Physcomitrella genome reveals evolutionary insights into the conquest of land by plants.</title>
        <authorList>
            <person name="Rensing S."/>
            <person name="Lang D."/>
            <person name="Zimmer A."/>
            <person name="Terry A."/>
            <person name="Salamov A."/>
            <person name="Shapiro H."/>
            <person name="Nishiyama T."/>
            <person name="Perroud P.-F."/>
            <person name="Lindquist E."/>
            <person name="Kamisugi Y."/>
            <person name="Tanahashi T."/>
            <person name="Sakakibara K."/>
            <person name="Fujita T."/>
            <person name="Oishi K."/>
            <person name="Shin-I T."/>
            <person name="Kuroki Y."/>
            <person name="Toyoda A."/>
            <person name="Suzuki Y."/>
            <person name="Hashimoto A."/>
            <person name="Yamaguchi K."/>
            <person name="Sugano A."/>
            <person name="Kohara Y."/>
            <person name="Fujiyama A."/>
            <person name="Anterola A."/>
            <person name="Aoki S."/>
            <person name="Ashton N."/>
            <person name="Barbazuk W.B."/>
            <person name="Barker E."/>
            <person name="Bennetzen J."/>
            <person name="Bezanilla M."/>
            <person name="Blankenship R."/>
            <person name="Cho S.H."/>
            <person name="Dutcher S."/>
            <person name="Estelle M."/>
            <person name="Fawcett J.A."/>
            <person name="Gundlach H."/>
            <person name="Hanada K."/>
            <person name="Heyl A."/>
            <person name="Hicks K.A."/>
            <person name="Hugh J."/>
            <person name="Lohr M."/>
            <person name="Mayer K."/>
            <person name="Melkozernov A."/>
            <person name="Murata T."/>
            <person name="Nelson D."/>
            <person name="Pils B."/>
            <person name="Prigge M."/>
            <person name="Reiss B."/>
            <person name="Renner T."/>
            <person name="Rombauts S."/>
            <person name="Rushton P."/>
            <person name="Sanderfoot A."/>
            <person name="Schween G."/>
            <person name="Shiu S.-H."/>
            <person name="Stueber K."/>
            <person name="Theodoulou F.L."/>
            <person name="Tu H."/>
            <person name="Van de Peer Y."/>
            <person name="Verrier P.J."/>
            <person name="Waters E."/>
            <person name="Wood A."/>
            <person name="Yang L."/>
            <person name="Cove D."/>
            <person name="Cuming A."/>
            <person name="Hasebe M."/>
            <person name="Lucas S."/>
            <person name="Mishler D.B."/>
            <person name="Reski R."/>
            <person name="Grigoriev I."/>
            <person name="Quatrano R.S."/>
            <person name="Boore J.L."/>
        </authorList>
    </citation>
    <scope>NUCLEOTIDE SEQUENCE [LARGE SCALE GENOMIC DNA]</scope>
    <source>
        <strain evidence="4 5">cv. Gransden 2004</strain>
    </source>
</reference>
<dbReference type="EnsemblPlants" id="Pp3c15_20900V3.2">
    <property type="protein sequence ID" value="Pp3c15_20900V3.2"/>
    <property type="gene ID" value="Pp3c15_20900"/>
</dbReference>
<gene>
    <name evidence="4" type="primary">LOC112292893</name>
    <name evidence="3" type="ORF">PHYPA_020009</name>
</gene>
<dbReference type="EnsemblPlants" id="Pp3c15_20900V3.1">
    <property type="protein sequence ID" value="Pp3c15_20900V3.1"/>
    <property type="gene ID" value="Pp3c15_20900"/>
</dbReference>
<feature type="compositionally biased region" description="Polar residues" evidence="1">
    <location>
        <begin position="157"/>
        <end position="166"/>
    </location>
</feature>
<keyword evidence="2" id="KW-1133">Transmembrane helix</keyword>
<name>A0A2K1JDX8_PHYPA</name>
<dbReference type="GeneID" id="112292893"/>
<evidence type="ECO:0000313" key="4">
    <source>
        <dbReference type="EnsemblPlants" id="Pp3c15_20900V3.1"/>
    </source>
</evidence>
<organism evidence="3">
    <name type="scientific">Physcomitrium patens</name>
    <name type="common">Spreading-leaved earth moss</name>
    <name type="synonym">Physcomitrella patens</name>
    <dbReference type="NCBI Taxonomy" id="3218"/>
    <lineage>
        <taxon>Eukaryota</taxon>
        <taxon>Viridiplantae</taxon>
        <taxon>Streptophyta</taxon>
        <taxon>Embryophyta</taxon>
        <taxon>Bryophyta</taxon>
        <taxon>Bryophytina</taxon>
        <taxon>Bryopsida</taxon>
        <taxon>Funariidae</taxon>
        <taxon>Funariales</taxon>
        <taxon>Funariaceae</taxon>
        <taxon>Physcomitrium</taxon>
    </lineage>
</organism>
<evidence type="ECO:0000313" key="5">
    <source>
        <dbReference type="Proteomes" id="UP000006727"/>
    </source>
</evidence>
<reference evidence="3 5" key="2">
    <citation type="journal article" date="2018" name="Plant J.">
        <title>The Physcomitrella patens chromosome-scale assembly reveals moss genome structure and evolution.</title>
        <authorList>
            <person name="Lang D."/>
            <person name="Ullrich K.K."/>
            <person name="Murat F."/>
            <person name="Fuchs J."/>
            <person name="Jenkins J."/>
            <person name="Haas F.B."/>
            <person name="Piednoel M."/>
            <person name="Gundlach H."/>
            <person name="Van Bel M."/>
            <person name="Meyberg R."/>
            <person name="Vives C."/>
            <person name="Morata J."/>
            <person name="Symeonidi A."/>
            <person name="Hiss M."/>
            <person name="Muchero W."/>
            <person name="Kamisugi Y."/>
            <person name="Saleh O."/>
            <person name="Blanc G."/>
            <person name="Decker E.L."/>
            <person name="van Gessel N."/>
            <person name="Grimwood J."/>
            <person name="Hayes R.D."/>
            <person name="Graham S.W."/>
            <person name="Gunter L.E."/>
            <person name="McDaniel S.F."/>
            <person name="Hoernstein S.N.W."/>
            <person name="Larsson A."/>
            <person name="Li F.W."/>
            <person name="Perroud P.F."/>
            <person name="Phillips J."/>
            <person name="Ranjan P."/>
            <person name="Rokshar D.S."/>
            <person name="Rothfels C.J."/>
            <person name="Schneider L."/>
            <person name="Shu S."/>
            <person name="Stevenson D.W."/>
            <person name="Thummler F."/>
            <person name="Tillich M."/>
            <person name="Villarreal Aguilar J.C."/>
            <person name="Widiez T."/>
            <person name="Wong G.K."/>
            <person name="Wymore A."/>
            <person name="Zhang Y."/>
            <person name="Zimmer A.D."/>
            <person name="Quatrano R.S."/>
            <person name="Mayer K.F.X."/>
            <person name="Goodstein D."/>
            <person name="Casacuberta J.M."/>
            <person name="Vandepoele K."/>
            <person name="Reski R."/>
            <person name="Cuming A.C."/>
            <person name="Tuskan G.A."/>
            <person name="Maumus F."/>
            <person name="Salse J."/>
            <person name="Schmutz J."/>
            <person name="Rensing S.A."/>
        </authorList>
    </citation>
    <scope>NUCLEOTIDE SEQUENCE [LARGE SCALE GENOMIC DNA]</scope>
    <source>
        <strain evidence="4 5">cv. Gransden 2004</strain>
    </source>
</reference>
<dbReference type="Proteomes" id="UP000006727">
    <property type="component" value="Chromosome 15"/>
</dbReference>
<keyword evidence="5" id="KW-1185">Reference proteome</keyword>
<reference evidence="4" key="3">
    <citation type="submission" date="2020-12" db="UniProtKB">
        <authorList>
            <consortium name="EnsemblPlants"/>
        </authorList>
    </citation>
    <scope>IDENTIFICATION</scope>
</reference>
<feature type="region of interest" description="Disordered" evidence="1">
    <location>
        <begin position="138"/>
        <end position="172"/>
    </location>
</feature>
<evidence type="ECO:0000256" key="2">
    <source>
        <dbReference type="SAM" id="Phobius"/>
    </source>
</evidence>
<evidence type="ECO:0000256" key="1">
    <source>
        <dbReference type="SAM" id="MobiDB-lite"/>
    </source>
</evidence>
<dbReference type="AlphaFoldDB" id="A0A2K1JDX8"/>
<dbReference type="RefSeq" id="XP_024397627.1">
    <property type="nucleotide sequence ID" value="XM_024541859.2"/>
</dbReference>
<dbReference type="EMBL" id="ABEU02000015">
    <property type="protein sequence ID" value="PNR39730.1"/>
    <property type="molecule type" value="Genomic_DNA"/>
</dbReference>
<sequence length="172" mass="18699">MEPIRLDHGSGFQGARKLFVQAPAPSPVGSVETVCRDVRTNTVVSCHNPHTLIIIMAGMSCMMFLIAVALVLLCWSIVKQRQYDRRHREPGRELQSNPSRPHTAIEAGHATLVDSSEYDDAVLVHLPGDEKPQFFALRKPFPVESGKGDDKKLANSAGDSNSSDKGSPQAPG</sequence>
<feature type="transmembrane region" description="Helical" evidence="2">
    <location>
        <begin position="52"/>
        <end position="78"/>
    </location>
</feature>
<accession>A0A2K1JDX8</accession>